<keyword evidence="7" id="KW-0520">NAD</keyword>
<evidence type="ECO:0000256" key="6">
    <source>
        <dbReference type="ARBA" id="ARBA00023002"/>
    </source>
</evidence>
<dbReference type="CDD" id="cd02135">
    <property type="entry name" value="YdjA-like"/>
    <property type="match status" value="1"/>
</dbReference>
<reference evidence="10 11" key="1">
    <citation type="submission" date="2019-01" db="EMBL/GenBank/DDBJ databases">
        <authorList>
            <person name="Ferrante I. M."/>
        </authorList>
    </citation>
    <scope>NUCLEOTIDE SEQUENCE [LARGE SCALE GENOMIC DNA]</scope>
    <source>
        <strain evidence="10 11">B856</strain>
    </source>
</reference>
<feature type="domain" description="Nitroreductase" evidence="9">
    <location>
        <begin position="72"/>
        <end position="231"/>
    </location>
</feature>
<keyword evidence="8" id="KW-0732">Signal</keyword>
<dbReference type="InterPro" id="IPR026021">
    <property type="entry name" value="YdjA-like"/>
</dbReference>
<dbReference type="PANTHER" id="PTHR43821:SF1">
    <property type="entry name" value="NAD(P)H NITROREDUCTASE YDJA-RELATED"/>
    <property type="match status" value="1"/>
</dbReference>
<dbReference type="GO" id="GO:0016491">
    <property type="term" value="F:oxidoreductase activity"/>
    <property type="evidence" value="ECO:0007669"/>
    <property type="project" value="UniProtKB-KW"/>
</dbReference>
<organism evidence="10 11">
    <name type="scientific">Pseudo-nitzschia multistriata</name>
    <dbReference type="NCBI Taxonomy" id="183589"/>
    <lineage>
        <taxon>Eukaryota</taxon>
        <taxon>Sar</taxon>
        <taxon>Stramenopiles</taxon>
        <taxon>Ochrophyta</taxon>
        <taxon>Bacillariophyta</taxon>
        <taxon>Bacillariophyceae</taxon>
        <taxon>Bacillariophycidae</taxon>
        <taxon>Bacillariales</taxon>
        <taxon>Bacillariaceae</taxon>
        <taxon>Pseudo-nitzschia</taxon>
    </lineage>
</organism>
<keyword evidence="11" id="KW-1185">Reference proteome</keyword>
<dbReference type="AlphaFoldDB" id="A0A448Z038"/>
<evidence type="ECO:0000256" key="3">
    <source>
        <dbReference type="ARBA" id="ARBA00022630"/>
    </source>
</evidence>
<dbReference type="Pfam" id="PF00881">
    <property type="entry name" value="Nitroreductase"/>
    <property type="match status" value="1"/>
</dbReference>
<feature type="chain" id="PRO_5019094683" description="Nitroreductase domain-containing protein" evidence="8">
    <location>
        <begin position="23"/>
        <end position="254"/>
    </location>
</feature>
<keyword evidence="3" id="KW-0285">Flavoprotein</keyword>
<evidence type="ECO:0000313" key="10">
    <source>
        <dbReference type="EMBL" id="VEU35365.1"/>
    </source>
</evidence>
<comment type="similarity">
    <text evidence="2">Belongs to the nitroreductase family.</text>
</comment>
<evidence type="ECO:0000256" key="8">
    <source>
        <dbReference type="SAM" id="SignalP"/>
    </source>
</evidence>
<dbReference type="SUPFAM" id="SSF55469">
    <property type="entry name" value="FMN-dependent nitroreductase-like"/>
    <property type="match status" value="1"/>
</dbReference>
<dbReference type="OrthoDB" id="41362at2759"/>
<dbReference type="InterPro" id="IPR029479">
    <property type="entry name" value="Nitroreductase"/>
</dbReference>
<evidence type="ECO:0000313" key="11">
    <source>
        <dbReference type="Proteomes" id="UP000291116"/>
    </source>
</evidence>
<proteinExistence type="inferred from homology"/>
<dbReference type="InterPro" id="IPR052530">
    <property type="entry name" value="NAD(P)H_nitroreductase"/>
</dbReference>
<evidence type="ECO:0000256" key="5">
    <source>
        <dbReference type="ARBA" id="ARBA00022857"/>
    </source>
</evidence>
<comment type="cofactor">
    <cofactor evidence="1">
        <name>FMN</name>
        <dbReference type="ChEBI" id="CHEBI:58210"/>
    </cofactor>
</comment>
<evidence type="ECO:0000256" key="4">
    <source>
        <dbReference type="ARBA" id="ARBA00022643"/>
    </source>
</evidence>
<keyword evidence="5" id="KW-0521">NADP</keyword>
<dbReference type="Proteomes" id="UP000291116">
    <property type="component" value="Unassembled WGS sequence"/>
</dbReference>
<evidence type="ECO:0000256" key="1">
    <source>
        <dbReference type="ARBA" id="ARBA00001917"/>
    </source>
</evidence>
<keyword evidence="4" id="KW-0288">FMN</keyword>
<name>A0A448Z038_9STRA</name>
<dbReference type="Gene3D" id="3.40.109.10">
    <property type="entry name" value="NADH Oxidase"/>
    <property type="match status" value="1"/>
</dbReference>
<feature type="signal peptide" evidence="8">
    <location>
        <begin position="1"/>
        <end position="22"/>
    </location>
</feature>
<evidence type="ECO:0000256" key="7">
    <source>
        <dbReference type="ARBA" id="ARBA00023027"/>
    </source>
</evidence>
<evidence type="ECO:0000259" key="9">
    <source>
        <dbReference type="Pfam" id="PF00881"/>
    </source>
</evidence>
<accession>A0A448Z038</accession>
<dbReference type="InterPro" id="IPR000415">
    <property type="entry name" value="Nitroreductase-like"/>
</dbReference>
<evidence type="ECO:0000256" key="2">
    <source>
        <dbReference type="ARBA" id="ARBA00007118"/>
    </source>
</evidence>
<sequence>MHLKLNAGIALLLLANSKFASAFVNGGGRSIRPAHFLQATTESKASSAAAVEEKNEGIAQNGDHSFDDILRSRRTVNSFVPILPKDWEEALENAIQSAIYAPNHKRTEPWGFHLLGPETIRKVCELNASIVTKKKGEKAGQAKLERWLEMPGWLVVTCKTEGGTGDMTDPSGIDREDYAAVCCAVQNLCLSLHNAGMGTKWTTGPVNFDTKFNEIVGLEQDEYVVGTIWFGTAETDPKAPAKKKTIDDVLRKTN</sequence>
<protein>
    <recommendedName>
        <fullName evidence="9">Nitroreductase domain-containing protein</fullName>
    </recommendedName>
</protein>
<dbReference type="EMBL" id="CAACVS010000057">
    <property type="protein sequence ID" value="VEU35365.1"/>
    <property type="molecule type" value="Genomic_DNA"/>
</dbReference>
<keyword evidence="6" id="KW-0560">Oxidoreductase</keyword>
<gene>
    <name evidence="10" type="ORF">PSNMU_V1.4_AUG-EV-PASAV3_0021000</name>
</gene>
<dbReference type="PANTHER" id="PTHR43821">
    <property type="entry name" value="NAD(P)H NITROREDUCTASE YDJA-RELATED"/>
    <property type="match status" value="1"/>
</dbReference>